<dbReference type="InterPro" id="IPR003593">
    <property type="entry name" value="AAA+_ATPase"/>
</dbReference>
<feature type="binding site" evidence="9">
    <location>
        <begin position="396"/>
        <end position="403"/>
    </location>
    <ligand>
        <name>ATP</name>
        <dbReference type="ChEBI" id="CHEBI:30616"/>
    </ligand>
</feature>
<keyword evidence="6 9" id="KW-0720">Serine protease</keyword>
<evidence type="ECO:0000256" key="10">
    <source>
        <dbReference type="PIRNR" id="PIRNR001174"/>
    </source>
</evidence>
<comment type="induction">
    <text evidence="9">By heat shock.</text>
</comment>
<dbReference type="InterPro" id="IPR008268">
    <property type="entry name" value="Peptidase_S16_AS"/>
</dbReference>
<evidence type="ECO:0000313" key="17">
    <source>
        <dbReference type="Proteomes" id="UP001501323"/>
    </source>
</evidence>
<feature type="domain" description="Lon N-terminal" evidence="15">
    <location>
        <begin position="50"/>
        <end position="244"/>
    </location>
</feature>
<feature type="region of interest" description="Disordered" evidence="13">
    <location>
        <begin position="1"/>
        <end position="48"/>
    </location>
</feature>
<dbReference type="InterPro" id="IPR003959">
    <property type="entry name" value="ATPase_AAA_core"/>
</dbReference>
<dbReference type="Pfam" id="PF05362">
    <property type="entry name" value="Lon_C"/>
    <property type="match status" value="1"/>
</dbReference>
<dbReference type="PRINTS" id="PR00830">
    <property type="entry name" value="ENDOLAPTASE"/>
</dbReference>
<dbReference type="SUPFAM" id="SSF54211">
    <property type="entry name" value="Ribosomal protein S5 domain 2-like"/>
    <property type="match status" value="1"/>
</dbReference>
<dbReference type="SMART" id="SM00464">
    <property type="entry name" value="LON"/>
    <property type="match status" value="1"/>
</dbReference>
<dbReference type="SMART" id="SM00382">
    <property type="entry name" value="AAA"/>
    <property type="match status" value="1"/>
</dbReference>
<dbReference type="InterPro" id="IPR027543">
    <property type="entry name" value="Lon_bac"/>
</dbReference>
<evidence type="ECO:0000256" key="7">
    <source>
        <dbReference type="ARBA" id="ARBA00022840"/>
    </source>
</evidence>
<dbReference type="InterPro" id="IPR027417">
    <property type="entry name" value="P-loop_NTPase"/>
</dbReference>
<feature type="domain" description="Lon proteolytic" evidence="14">
    <location>
        <begin position="639"/>
        <end position="820"/>
    </location>
</feature>
<feature type="active site" evidence="9 11">
    <location>
        <position position="726"/>
    </location>
</feature>
<evidence type="ECO:0000259" key="15">
    <source>
        <dbReference type="PROSITE" id="PS51787"/>
    </source>
</evidence>
<dbReference type="NCBIfam" id="NF008053">
    <property type="entry name" value="PRK10787.1"/>
    <property type="match status" value="1"/>
</dbReference>
<sequence>MVPDWLPDDVPAARQTPHAIRTHSIRNGDTMTDRPEQSMPETGTEPSQALPVLPLRDVVVFPHMVIPLFVGRDKSIRALDLAMESDKRILLVAQKSAETDDPAAGDLYEVGTVAQVLQLLKLPDGTIKVLVEGVSRVNVVDVAEREGTLTGRGTEVDAPEEREPREVEAIARSLMSLFEQYVKTNRKLPPELLQTLAGIEEPGRLADTIAAHLGVRLADKQKLLETIDTAERLELLVGFVDGEIDVQQMEKRIRGRVKSQMEKSQREYYLNEQMKAIQKELGDIEDAPNDLEEIARKIAEAGMPAPVEAKAKSEFNKLKQMSPMSAEAAVVRNYLEWLLGVPWKKRSRVRKDLKVAQDVLDADHYGLEKVKERILEYLAVQTRVRNMKGAILCLVGPPGVGKTSLGRSIARATNRKFVRMSLGGMRDEAEIRGHRRTYVGSMPGRIVQNLNKAGTKNPLFVLDEIDKMSMDFRGDPSSALLEVLDPEQNNAFNDHYLEVDLDLSEVMFVATSNSLNIPGPLLDRMEVIRIPGYTEEEKINIATRYLIPKQLKANGLKDKELRIEEDAIKDIVRYYTRESGVRNLEREIAKVCRKVVKEIALAGPRKPSAKKPRALAVSGKNLEKYLGVRRFDFGRAEEDNEIGLVTGLAWTEVGGDLLQIESTLVPGKGQLILTGQLGDVMKESASAALSVVRARTERLGIELDFLQKLDVHVHVPDGATPKDGPSAGAAMTTALVSTLTKIPVRADVAMTGEITLRGKVTAIGGLKEKLLAAMRGGITTVIIPEENRKDLADIPKNVTDAIRIVPVKWIDEVLDLALERPLSPTAVVDGIEDAKEVARTAEKPTAQPGVKH</sequence>
<keyword evidence="7 9" id="KW-0067">ATP-binding</keyword>
<dbReference type="InterPro" id="IPR054594">
    <property type="entry name" value="Lon_lid"/>
</dbReference>
<dbReference type="PROSITE" id="PS51787">
    <property type="entry name" value="LON_N"/>
    <property type="match status" value="1"/>
</dbReference>
<dbReference type="Pfam" id="PF02190">
    <property type="entry name" value="LON_substr_bdg"/>
    <property type="match status" value="1"/>
</dbReference>
<dbReference type="InterPro" id="IPR015947">
    <property type="entry name" value="PUA-like_sf"/>
</dbReference>
<keyword evidence="17" id="KW-1185">Reference proteome</keyword>
<dbReference type="CDD" id="cd19500">
    <property type="entry name" value="RecA-like_Lon"/>
    <property type="match status" value="1"/>
</dbReference>
<dbReference type="InterPro" id="IPR014721">
    <property type="entry name" value="Ribsml_uS5_D2-typ_fold_subgr"/>
</dbReference>
<dbReference type="EMBL" id="BAABJY010000002">
    <property type="protein sequence ID" value="GAA4862434.1"/>
    <property type="molecule type" value="Genomic_DNA"/>
</dbReference>
<evidence type="ECO:0000256" key="6">
    <source>
        <dbReference type="ARBA" id="ARBA00022825"/>
    </source>
</evidence>
<dbReference type="InterPro" id="IPR003111">
    <property type="entry name" value="Lon_prtase_N"/>
</dbReference>
<dbReference type="InterPro" id="IPR008269">
    <property type="entry name" value="Lon_proteolytic"/>
</dbReference>
<dbReference type="Gene3D" id="1.10.8.60">
    <property type="match status" value="1"/>
</dbReference>
<evidence type="ECO:0000256" key="12">
    <source>
        <dbReference type="RuleBase" id="RU000591"/>
    </source>
</evidence>
<keyword evidence="5 9" id="KW-0378">Hydrolase</keyword>
<comment type="similarity">
    <text evidence="9 10 11 12">Belongs to the peptidase S16 family.</text>
</comment>
<dbReference type="InterPro" id="IPR020568">
    <property type="entry name" value="Ribosomal_Su5_D2-typ_SF"/>
</dbReference>
<dbReference type="PANTHER" id="PTHR10046">
    <property type="entry name" value="ATP DEPENDENT LON PROTEASE FAMILY MEMBER"/>
    <property type="match status" value="1"/>
</dbReference>
<dbReference type="SUPFAM" id="SSF52540">
    <property type="entry name" value="P-loop containing nucleoside triphosphate hydrolases"/>
    <property type="match status" value="1"/>
</dbReference>
<dbReference type="Gene3D" id="1.20.58.1480">
    <property type="match status" value="1"/>
</dbReference>
<keyword evidence="4 9" id="KW-0547">Nucleotide-binding</keyword>
<dbReference type="Gene3D" id="3.40.50.300">
    <property type="entry name" value="P-loop containing nucleotide triphosphate hydrolases"/>
    <property type="match status" value="1"/>
</dbReference>
<accession>A0ABP9E409</accession>
<evidence type="ECO:0000259" key="14">
    <source>
        <dbReference type="PROSITE" id="PS51786"/>
    </source>
</evidence>
<dbReference type="Gene3D" id="1.20.5.5270">
    <property type="match status" value="1"/>
</dbReference>
<evidence type="ECO:0000313" key="16">
    <source>
        <dbReference type="EMBL" id="GAA4862434.1"/>
    </source>
</evidence>
<keyword evidence="3 9" id="KW-0645">Protease</keyword>
<dbReference type="InterPro" id="IPR027065">
    <property type="entry name" value="Lon_Prtase"/>
</dbReference>
<protein>
    <recommendedName>
        <fullName evidence="9 10">Lon protease</fullName>
        <ecNumber evidence="9 10">3.4.21.53</ecNumber>
    </recommendedName>
    <alternativeName>
        <fullName evidence="9">ATP-dependent protease La</fullName>
    </alternativeName>
</protein>
<keyword evidence="8 9" id="KW-0346">Stress response</keyword>
<name>A0ABP9E409_9GAMM</name>
<feature type="active site" evidence="9 11">
    <location>
        <position position="769"/>
    </location>
</feature>
<proteinExistence type="evidence at transcript level"/>
<dbReference type="SUPFAM" id="SSF88697">
    <property type="entry name" value="PUA domain-like"/>
    <property type="match status" value="1"/>
</dbReference>
<evidence type="ECO:0000256" key="9">
    <source>
        <dbReference type="HAMAP-Rule" id="MF_01973"/>
    </source>
</evidence>
<dbReference type="PROSITE" id="PS51786">
    <property type="entry name" value="LON_PROTEOLYTIC"/>
    <property type="match status" value="1"/>
</dbReference>
<dbReference type="Pfam" id="PF00004">
    <property type="entry name" value="AAA"/>
    <property type="match status" value="1"/>
</dbReference>
<comment type="function">
    <text evidence="9">ATP-dependent serine protease that mediates the selective degradation of mutant and abnormal proteins as well as certain short-lived regulatory proteins. Required for cellular homeostasis and for survival from DNA damage and developmental changes induced by stress. Degrades polypeptides processively to yield small peptide fragments that are 5 to 10 amino acids long. Binds to DNA in a double-stranded, site-specific manner.</text>
</comment>
<evidence type="ECO:0000256" key="13">
    <source>
        <dbReference type="SAM" id="MobiDB-lite"/>
    </source>
</evidence>
<dbReference type="InterPro" id="IPR004815">
    <property type="entry name" value="Lon_bac/euk-typ"/>
</dbReference>
<dbReference type="PIRSF" id="PIRSF001174">
    <property type="entry name" value="Lon_proteas"/>
    <property type="match status" value="1"/>
</dbReference>
<dbReference type="NCBIfam" id="TIGR00763">
    <property type="entry name" value="lon"/>
    <property type="match status" value="1"/>
</dbReference>
<reference evidence="17" key="1">
    <citation type="journal article" date="2019" name="Int. J. Syst. Evol. Microbiol.">
        <title>The Global Catalogue of Microorganisms (GCM) 10K type strain sequencing project: providing services to taxonomists for standard genome sequencing and annotation.</title>
        <authorList>
            <consortium name="The Broad Institute Genomics Platform"/>
            <consortium name="The Broad Institute Genome Sequencing Center for Infectious Disease"/>
            <person name="Wu L."/>
            <person name="Ma J."/>
        </authorList>
    </citation>
    <scope>NUCLEOTIDE SEQUENCE [LARGE SCALE GENOMIC DNA]</scope>
    <source>
        <strain evidence="17">JCM 18392</strain>
    </source>
</reference>
<evidence type="ECO:0000256" key="11">
    <source>
        <dbReference type="PROSITE-ProRule" id="PRU01122"/>
    </source>
</evidence>
<comment type="subcellular location">
    <subcellularLocation>
        <location evidence="1 9 10">Cytoplasm</location>
    </subcellularLocation>
</comment>
<comment type="subunit">
    <text evidence="9 10">Homohexamer. Organized in a ring with a central cavity.</text>
</comment>
<evidence type="ECO:0000256" key="3">
    <source>
        <dbReference type="ARBA" id="ARBA00022670"/>
    </source>
</evidence>
<organism evidence="16 17">
    <name type="scientific">Luteimonas vadosa</name>
    <dbReference type="NCBI Taxonomy" id="1165507"/>
    <lineage>
        <taxon>Bacteria</taxon>
        <taxon>Pseudomonadati</taxon>
        <taxon>Pseudomonadota</taxon>
        <taxon>Gammaproteobacteria</taxon>
        <taxon>Lysobacterales</taxon>
        <taxon>Lysobacteraceae</taxon>
        <taxon>Luteimonas</taxon>
    </lineage>
</organism>
<dbReference type="Proteomes" id="UP001501323">
    <property type="component" value="Unassembled WGS sequence"/>
</dbReference>
<dbReference type="Gene3D" id="3.30.230.10">
    <property type="match status" value="1"/>
</dbReference>
<dbReference type="Gene3D" id="2.30.130.40">
    <property type="entry name" value="LON domain-like"/>
    <property type="match status" value="1"/>
</dbReference>
<evidence type="ECO:0000256" key="5">
    <source>
        <dbReference type="ARBA" id="ARBA00022801"/>
    </source>
</evidence>
<dbReference type="HAMAP" id="MF_01973">
    <property type="entry name" value="lon_bact"/>
    <property type="match status" value="1"/>
</dbReference>
<evidence type="ECO:0000256" key="1">
    <source>
        <dbReference type="ARBA" id="ARBA00004496"/>
    </source>
</evidence>
<dbReference type="EC" id="3.4.21.53" evidence="9 10"/>
<comment type="catalytic activity">
    <reaction evidence="9 10 11">
        <text>Hydrolysis of proteins in presence of ATP.</text>
        <dbReference type="EC" id="3.4.21.53"/>
    </reaction>
</comment>
<evidence type="ECO:0000256" key="4">
    <source>
        <dbReference type="ARBA" id="ARBA00022741"/>
    </source>
</evidence>
<keyword evidence="2 9" id="KW-0963">Cytoplasm</keyword>
<dbReference type="InterPro" id="IPR046336">
    <property type="entry name" value="Lon_prtase_N_sf"/>
</dbReference>
<dbReference type="PROSITE" id="PS01046">
    <property type="entry name" value="LON_SER"/>
    <property type="match status" value="1"/>
</dbReference>
<gene>
    <name evidence="9 16" type="primary">lon</name>
    <name evidence="16" type="ORF">GCM10023332_13120</name>
</gene>
<dbReference type="Pfam" id="PF22667">
    <property type="entry name" value="Lon_lid"/>
    <property type="match status" value="1"/>
</dbReference>
<evidence type="ECO:0000256" key="2">
    <source>
        <dbReference type="ARBA" id="ARBA00022490"/>
    </source>
</evidence>
<evidence type="ECO:0000256" key="8">
    <source>
        <dbReference type="ARBA" id="ARBA00023016"/>
    </source>
</evidence>
<comment type="caution">
    <text evidence="16">The sequence shown here is derived from an EMBL/GenBank/DDBJ whole genome shotgun (WGS) entry which is preliminary data.</text>
</comment>